<reference evidence="1 2" key="1">
    <citation type="submission" date="2017-04" db="EMBL/GenBank/DDBJ databases">
        <title>Comparative genome analysis of Subtercola boreus.</title>
        <authorList>
            <person name="Cho Y.-J."/>
            <person name="Cho A."/>
            <person name="Kim O.-S."/>
            <person name="Lee J.-I."/>
        </authorList>
    </citation>
    <scope>NUCLEOTIDE SEQUENCE [LARGE SCALE GENOMIC DNA]</scope>
    <source>
        <strain evidence="1 2">P28004</strain>
    </source>
</reference>
<dbReference type="AlphaFoldDB" id="A0A3E0W7J6"/>
<proteinExistence type="predicted"/>
<evidence type="ECO:0000313" key="1">
    <source>
        <dbReference type="EMBL" id="RFA24266.1"/>
    </source>
</evidence>
<name>A0A3E0W7J6_9MICO</name>
<sequence>MGFRSLTAGIGASFRPSADAKRAKAEGFEIVTGADGVTRSIPVTAAAKAATGGKSIAKASPNGTVSGGCGISSPAITRTSTANIREVTSYRVNFPSVAQNWGVDAISRTGGYFHDFSGLNASTTWTGEAVVYVSNSTGVTAHVSFGSFAEIIGGGICYSGNPTSNT</sequence>
<dbReference type="Proteomes" id="UP000257080">
    <property type="component" value="Unassembled WGS sequence"/>
</dbReference>
<comment type="caution">
    <text evidence="1">The sequence shown here is derived from an EMBL/GenBank/DDBJ whole genome shotgun (WGS) entry which is preliminary data.</text>
</comment>
<organism evidence="1 2">
    <name type="scientific">Subtercola boreus</name>
    <dbReference type="NCBI Taxonomy" id="120213"/>
    <lineage>
        <taxon>Bacteria</taxon>
        <taxon>Bacillati</taxon>
        <taxon>Actinomycetota</taxon>
        <taxon>Actinomycetes</taxon>
        <taxon>Micrococcales</taxon>
        <taxon>Microbacteriaceae</taxon>
        <taxon>Subtercola</taxon>
    </lineage>
</organism>
<protein>
    <submittedName>
        <fullName evidence="1">Uncharacterized protein</fullName>
    </submittedName>
</protein>
<accession>A0A3E0W7J6</accession>
<evidence type="ECO:0000313" key="2">
    <source>
        <dbReference type="Proteomes" id="UP000257080"/>
    </source>
</evidence>
<dbReference type="EMBL" id="NBXE01000074">
    <property type="protein sequence ID" value="RFA24266.1"/>
    <property type="molecule type" value="Genomic_DNA"/>
</dbReference>
<gene>
    <name evidence="1" type="ORF">B7R25_17080</name>
</gene>